<gene>
    <name evidence="2" type="ORF">JTE90_014933</name>
</gene>
<evidence type="ECO:0000256" key="1">
    <source>
        <dbReference type="SAM" id="MobiDB-lite"/>
    </source>
</evidence>
<evidence type="ECO:0000313" key="3">
    <source>
        <dbReference type="Proteomes" id="UP000827092"/>
    </source>
</evidence>
<feature type="compositionally biased region" description="Pro residues" evidence="1">
    <location>
        <begin position="1"/>
        <end position="19"/>
    </location>
</feature>
<feature type="region of interest" description="Disordered" evidence="1">
    <location>
        <begin position="1"/>
        <end position="36"/>
    </location>
</feature>
<accession>A0AAV6VL90</accession>
<comment type="caution">
    <text evidence="2">The sequence shown here is derived from an EMBL/GenBank/DDBJ whole genome shotgun (WGS) entry which is preliminary data.</text>
</comment>
<reference evidence="2 3" key="1">
    <citation type="journal article" date="2022" name="Nat. Ecol. Evol.">
        <title>A masculinizing supergene underlies an exaggerated male reproductive morph in a spider.</title>
        <authorList>
            <person name="Hendrickx F."/>
            <person name="De Corte Z."/>
            <person name="Sonet G."/>
            <person name="Van Belleghem S.M."/>
            <person name="Kostlbacher S."/>
            <person name="Vangestel C."/>
        </authorList>
    </citation>
    <scope>NUCLEOTIDE SEQUENCE [LARGE SCALE GENOMIC DNA]</scope>
    <source>
        <strain evidence="2">W744_W776</strain>
    </source>
</reference>
<protein>
    <submittedName>
        <fullName evidence="2">Uncharacterized protein</fullName>
    </submittedName>
</protein>
<evidence type="ECO:0000313" key="2">
    <source>
        <dbReference type="EMBL" id="KAG8197452.1"/>
    </source>
</evidence>
<dbReference type="Proteomes" id="UP000827092">
    <property type="component" value="Unassembled WGS sequence"/>
</dbReference>
<proteinExistence type="predicted"/>
<dbReference type="AlphaFoldDB" id="A0AAV6VL90"/>
<name>A0AAV6VL90_9ARAC</name>
<organism evidence="2 3">
    <name type="scientific">Oedothorax gibbosus</name>
    <dbReference type="NCBI Taxonomy" id="931172"/>
    <lineage>
        <taxon>Eukaryota</taxon>
        <taxon>Metazoa</taxon>
        <taxon>Ecdysozoa</taxon>
        <taxon>Arthropoda</taxon>
        <taxon>Chelicerata</taxon>
        <taxon>Arachnida</taxon>
        <taxon>Araneae</taxon>
        <taxon>Araneomorphae</taxon>
        <taxon>Entelegynae</taxon>
        <taxon>Araneoidea</taxon>
        <taxon>Linyphiidae</taxon>
        <taxon>Erigoninae</taxon>
        <taxon>Oedothorax</taxon>
    </lineage>
</organism>
<keyword evidence="3" id="KW-1185">Reference proteome</keyword>
<dbReference type="EMBL" id="JAFNEN010000055">
    <property type="protein sequence ID" value="KAG8197452.1"/>
    <property type="molecule type" value="Genomic_DNA"/>
</dbReference>
<sequence length="93" mass="9719">MKKVAPPPPPPMPAPPPPVLNGKGVTGVRPTPGEDSAFDELLEGCMDLQVVLPDLKVVQMTVDRGTGKDIVKTLLSPRGGQPNGGCVRVIKKS</sequence>